<comment type="caution">
    <text evidence="2">The sequence shown here is derived from an EMBL/GenBank/DDBJ whole genome shotgun (WGS) entry which is preliminary data.</text>
</comment>
<evidence type="ECO:0000313" key="3">
    <source>
        <dbReference type="Proteomes" id="UP001159363"/>
    </source>
</evidence>
<feature type="region of interest" description="Disordered" evidence="1">
    <location>
        <begin position="1"/>
        <end position="20"/>
    </location>
</feature>
<evidence type="ECO:0000256" key="1">
    <source>
        <dbReference type="SAM" id="MobiDB-lite"/>
    </source>
</evidence>
<name>A0ABQ9ICM9_9NEOP</name>
<reference evidence="2 3" key="1">
    <citation type="submission" date="2023-02" db="EMBL/GenBank/DDBJ databases">
        <title>LHISI_Scaffold_Assembly.</title>
        <authorList>
            <person name="Stuart O.P."/>
            <person name="Cleave R."/>
            <person name="Magrath M.J.L."/>
            <person name="Mikheyev A.S."/>
        </authorList>
    </citation>
    <scope>NUCLEOTIDE SEQUENCE [LARGE SCALE GENOMIC DNA]</scope>
    <source>
        <strain evidence="2">Daus_M_001</strain>
        <tissue evidence="2">Leg muscle</tissue>
    </source>
</reference>
<dbReference type="EMBL" id="JARBHB010000002">
    <property type="protein sequence ID" value="KAJ8894432.1"/>
    <property type="molecule type" value="Genomic_DNA"/>
</dbReference>
<protein>
    <submittedName>
        <fullName evidence="2">Uncharacterized protein</fullName>
    </submittedName>
</protein>
<sequence length="540" mass="60559">MRLERASQNQSSDIHKTPYDRAKRCRERKINIKSSERVNQDACGEIWALLREDACETETVGTWILFLLVFETKWVILLRDIIKHAPRKITLSDKTFKRLAAAFLRILQLPFDQATWAKRSVGMIDKLPSVAEPFGEDGEVVSSCRLATRHSFQLRRAPEVDWPLSVGDSLIRPRQTALQSRRLRGRMVNHVAWNCSARMGVAAEWRSRSPPRDVSSSHPSAAAVLSRSNHHARARAERGSKVALATRFPRHDAGRSVQTISPTPAATQRDATARAGVHVSMMSLDIPELMGYKEVLQHRNDLLGQYSTACSRRSSVVRNRRNCYKSANLATVTWNFCELTRAIPVSMLEDMLHIEDIYVRNCTQGISGLCFEPLIPELSDFLKVLLLPSTKADLPWRSRLVRHTGLGCGRLWARIPGESPTCINLPEHVMSRQGLCTEFRQEPLATAEGYKITCYALSQRSLRSLCPLLNPRHSATPGCPRSSIVFGHEGNMMTLISCVHISRTLQPSPRVQDANPPTIPPLQGPGGSVTRMSSILNCRK</sequence>
<accession>A0ABQ9ICM9</accession>
<proteinExistence type="predicted"/>
<keyword evidence="3" id="KW-1185">Reference proteome</keyword>
<organism evidence="2 3">
    <name type="scientific">Dryococelus australis</name>
    <dbReference type="NCBI Taxonomy" id="614101"/>
    <lineage>
        <taxon>Eukaryota</taxon>
        <taxon>Metazoa</taxon>
        <taxon>Ecdysozoa</taxon>
        <taxon>Arthropoda</taxon>
        <taxon>Hexapoda</taxon>
        <taxon>Insecta</taxon>
        <taxon>Pterygota</taxon>
        <taxon>Neoptera</taxon>
        <taxon>Polyneoptera</taxon>
        <taxon>Phasmatodea</taxon>
        <taxon>Verophasmatodea</taxon>
        <taxon>Anareolatae</taxon>
        <taxon>Phasmatidae</taxon>
        <taxon>Eurycanthinae</taxon>
        <taxon>Dryococelus</taxon>
    </lineage>
</organism>
<gene>
    <name evidence="2" type="ORF">PR048_007086</name>
</gene>
<dbReference type="Proteomes" id="UP001159363">
    <property type="component" value="Chromosome 2"/>
</dbReference>
<evidence type="ECO:0000313" key="2">
    <source>
        <dbReference type="EMBL" id="KAJ8894432.1"/>
    </source>
</evidence>
<feature type="region of interest" description="Disordered" evidence="1">
    <location>
        <begin position="208"/>
        <end position="241"/>
    </location>
</feature>
<feature type="region of interest" description="Disordered" evidence="1">
    <location>
        <begin position="509"/>
        <end position="530"/>
    </location>
</feature>
<feature type="compositionally biased region" description="Polar residues" evidence="1">
    <location>
        <begin position="1"/>
        <end position="12"/>
    </location>
</feature>